<feature type="domain" description="Small ribosomal subunit protein uS3 C-terminal" evidence="4">
    <location>
        <begin position="152"/>
        <end position="218"/>
    </location>
</feature>
<dbReference type="AlphaFoldDB" id="A0A2Z1THY2"/>
<keyword evidence="3" id="KW-0687">Ribonucleoprotein</keyword>
<dbReference type="GO" id="GO:1990904">
    <property type="term" value="C:ribonucleoprotein complex"/>
    <property type="evidence" value="ECO:0007669"/>
    <property type="project" value="UniProtKB-KW"/>
</dbReference>
<keyword evidence="2 5" id="KW-0689">Ribosomal protein</keyword>
<dbReference type="GO" id="GO:0005840">
    <property type="term" value="C:ribosome"/>
    <property type="evidence" value="ECO:0007669"/>
    <property type="project" value="UniProtKB-KW"/>
</dbReference>
<reference evidence="5" key="1">
    <citation type="submission" date="2015-11" db="EMBL/GenBank/DDBJ databases">
        <authorList>
            <person name="Zhang Y."/>
            <person name="Guo Z."/>
        </authorList>
    </citation>
    <scope>NUCLEOTIDE SEQUENCE</scope>
</reference>
<name>A0A2Z1THY2_9STRA</name>
<evidence type="ECO:0000313" key="5">
    <source>
        <dbReference type="EMBL" id="ANO44468.1"/>
    </source>
</evidence>
<dbReference type="Gene3D" id="3.30.1140.32">
    <property type="entry name" value="Ribosomal protein S3, C-terminal domain"/>
    <property type="match status" value="1"/>
</dbReference>
<evidence type="ECO:0000256" key="3">
    <source>
        <dbReference type="ARBA" id="ARBA00023274"/>
    </source>
</evidence>
<dbReference type="GO" id="GO:0006412">
    <property type="term" value="P:translation"/>
    <property type="evidence" value="ECO:0007669"/>
    <property type="project" value="InterPro"/>
</dbReference>
<proteinExistence type="inferred from homology"/>
<dbReference type="GO" id="GO:0003735">
    <property type="term" value="F:structural constituent of ribosome"/>
    <property type="evidence" value="ECO:0007669"/>
    <property type="project" value="InterPro"/>
</dbReference>
<protein>
    <submittedName>
        <fullName evidence="5">Ribosomal protein S3</fullName>
    </submittedName>
</protein>
<keyword evidence="5" id="KW-0496">Mitochondrion</keyword>
<reference evidence="5" key="2">
    <citation type="journal article" date="2016" name="Mitochondrial DNA Part B Resour">
        <title>Complete mitochondrial genome of a DHA-rich protist Schizochytrium sp. TIO1101.</title>
        <authorList>
            <person name="Wang Z."/>
            <person name="Lou S."/>
            <person name="Hu F."/>
            <person name="Wu P."/>
            <person name="Yang L."/>
            <person name="Li H."/>
            <person name="He L."/>
            <person name="Lin X."/>
        </authorList>
    </citation>
    <scope>NUCLEOTIDE SEQUENCE</scope>
</reference>
<dbReference type="Pfam" id="PF00189">
    <property type="entry name" value="Ribosomal_S3_C"/>
    <property type="match status" value="1"/>
</dbReference>
<geneLocation type="mitochondrion" evidence="5"/>
<evidence type="ECO:0000256" key="2">
    <source>
        <dbReference type="ARBA" id="ARBA00022980"/>
    </source>
</evidence>
<evidence type="ECO:0000256" key="1">
    <source>
        <dbReference type="ARBA" id="ARBA00010761"/>
    </source>
</evidence>
<evidence type="ECO:0000259" key="4">
    <source>
        <dbReference type="Pfam" id="PF00189"/>
    </source>
</evidence>
<sequence length="223" mass="24816">MYSSIKFSDTLFTKFSYSFWFSKGLLVSKVIDTTLFSLGYLPVKSTLNFNSSYCYITLDLFQFKSSYTSALFLKAVSLLEKHISLLILAGIPTRIFIKSSAVSSESSLFETIFSLASKGFNVSHLVAKVIVTLLEKTARHSRVLDVCFSTITRVFNSSTNSRIVGLKINVQGRVNGSDRSKKIVLSLGTVSRKTFIKVTDINHSFAKTPYGVLGVKVWCSYSN</sequence>
<dbReference type="InterPro" id="IPR001351">
    <property type="entry name" value="Ribosomal_uS3_C"/>
</dbReference>
<dbReference type="EMBL" id="KU183024">
    <property type="protein sequence ID" value="ANO44468.1"/>
    <property type="molecule type" value="Genomic_DNA"/>
</dbReference>
<dbReference type="InterPro" id="IPR036419">
    <property type="entry name" value="Ribosomal_S3_C_sf"/>
</dbReference>
<comment type="similarity">
    <text evidence="1">Belongs to the universal ribosomal protein uS3 family.</text>
</comment>
<accession>A0A2Z1THY2</accession>
<gene>
    <name evidence="5" type="primary">rps3</name>
</gene>
<dbReference type="SUPFAM" id="SSF54821">
    <property type="entry name" value="Ribosomal protein S3 C-terminal domain"/>
    <property type="match status" value="1"/>
</dbReference>
<organism evidence="5">
    <name type="scientific">Schizochytrium sp. TIO1101</name>
    <dbReference type="NCBI Taxonomy" id="1868228"/>
    <lineage>
        <taxon>Eukaryota</taxon>
        <taxon>Sar</taxon>
        <taxon>Stramenopiles</taxon>
        <taxon>Bigyra</taxon>
        <taxon>Labyrinthulomycetes</taxon>
        <taxon>Thraustochytrida</taxon>
        <taxon>Thraustochytriidae</taxon>
        <taxon>Schizochytrium</taxon>
    </lineage>
</organism>